<evidence type="ECO:0008006" key="4">
    <source>
        <dbReference type="Google" id="ProtNLM"/>
    </source>
</evidence>
<evidence type="ECO:0000256" key="1">
    <source>
        <dbReference type="SAM" id="SignalP"/>
    </source>
</evidence>
<accession>A0A4Z2IT66</accession>
<proteinExistence type="predicted"/>
<protein>
    <recommendedName>
        <fullName evidence="4">Secreted protein</fullName>
    </recommendedName>
</protein>
<feature type="signal peptide" evidence="1">
    <location>
        <begin position="1"/>
        <end position="26"/>
    </location>
</feature>
<comment type="caution">
    <text evidence="2">The sequence shown here is derived from an EMBL/GenBank/DDBJ whole genome shotgun (WGS) entry which is preliminary data.</text>
</comment>
<dbReference type="Proteomes" id="UP000314294">
    <property type="component" value="Unassembled WGS sequence"/>
</dbReference>
<dbReference type="AlphaFoldDB" id="A0A4Z2IT66"/>
<evidence type="ECO:0000313" key="2">
    <source>
        <dbReference type="EMBL" id="TNN81199.1"/>
    </source>
</evidence>
<keyword evidence="3" id="KW-1185">Reference proteome</keyword>
<organism evidence="2 3">
    <name type="scientific">Liparis tanakae</name>
    <name type="common">Tanaka's snailfish</name>
    <dbReference type="NCBI Taxonomy" id="230148"/>
    <lineage>
        <taxon>Eukaryota</taxon>
        <taxon>Metazoa</taxon>
        <taxon>Chordata</taxon>
        <taxon>Craniata</taxon>
        <taxon>Vertebrata</taxon>
        <taxon>Euteleostomi</taxon>
        <taxon>Actinopterygii</taxon>
        <taxon>Neopterygii</taxon>
        <taxon>Teleostei</taxon>
        <taxon>Neoteleostei</taxon>
        <taxon>Acanthomorphata</taxon>
        <taxon>Eupercaria</taxon>
        <taxon>Perciformes</taxon>
        <taxon>Cottioidei</taxon>
        <taxon>Cottales</taxon>
        <taxon>Liparidae</taxon>
        <taxon>Liparis</taxon>
    </lineage>
</organism>
<name>A0A4Z2IT66_9TELE</name>
<gene>
    <name evidence="2" type="ORF">EYF80_008533</name>
</gene>
<feature type="chain" id="PRO_5021240614" description="Secreted protein" evidence="1">
    <location>
        <begin position="27"/>
        <end position="73"/>
    </location>
</feature>
<evidence type="ECO:0000313" key="3">
    <source>
        <dbReference type="Proteomes" id="UP000314294"/>
    </source>
</evidence>
<reference evidence="2 3" key="1">
    <citation type="submission" date="2019-03" db="EMBL/GenBank/DDBJ databases">
        <title>First draft genome of Liparis tanakae, snailfish: a comprehensive survey of snailfish specific genes.</title>
        <authorList>
            <person name="Kim W."/>
            <person name="Song I."/>
            <person name="Jeong J.-H."/>
            <person name="Kim D."/>
            <person name="Kim S."/>
            <person name="Ryu S."/>
            <person name="Song J.Y."/>
            <person name="Lee S.K."/>
        </authorList>
    </citation>
    <scope>NUCLEOTIDE SEQUENCE [LARGE SCALE GENOMIC DNA]</scope>
    <source>
        <tissue evidence="2">Muscle</tissue>
    </source>
</reference>
<dbReference type="EMBL" id="SRLO01000048">
    <property type="protein sequence ID" value="TNN81199.1"/>
    <property type="molecule type" value="Genomic_DNA"/>
</dbReference>
<keyword evidence="1" id="KW-0732">Signal</keyword>
<sequence>MQISVKLTVVSRCALLLLFTIDQIVCYRRIVCSSRAWHQLTVGEGRADEVIRRRESGRSLVAAGSSPPSRRQL</sequence>